<sequence length="244" mass="28498">MSDIKQQLIRNELLTDLTISLIESSEFSLPLHLYTVTYQPLKRATMDILMKMILLTIQRVKFKDTAAFSQLLAVEPLFIEGILQLLAQEQLIQREEGYYTITARGEVQLQRGEFEVLLSEQQQALFYSPWHGECVQIGVPSVEAIEDFPPLFPYMKEQPFTTEIALQTLQNQTSAQAEYQEVITDVLHISEPQIYDIPYLSFVLYHKEEGIFYARVWDVLQQQWDQTLADALQKQQYQQWVEQV</sequence>
<evidence type="ECO:0000313" key="1">
    <source>
        <dbReference type="EMBL" id="GGG11448.1"/>
    </source>
</evidence>
<proteinExistence type="predicted"/>
<comment type="caution">
    <text evidence="1">The sequence shown here is derived from an EMBL/GenBank/DDBJ whole genome shotgun (WGS) entry which is preliminary data.</text>
</comment>
<dbReference type="EMBL" id="BMJT01000001">
    <property type="protein sequence ID" value="GGG11448.1"/>
    <property type="molecule type" value="Genomic_DNA"/>
</dbReference>
<protein>
    <submittedName>
        <fullName evidence="1">Uncharacterized protein</fullName>
    </submittedName>
</protein>
<accession>A0A917FXL6</accession>
<dbReference type="Proteomes" id="UP000616608">
    <property type="component" value="Unassembled WGS sequence"/>
</dbReference>
<keyword evidence="2" id="KW-1185">Reference proteome</keyword>
<dbReference type="RefSeq" id="WP_188613169.1">
    <property type="nucleotide sequence ID" value="NZ_BMJT01000001.1"/>
</dbReference>
<reference evidence="1" key="2">
    <citation type="submission" date="2020-09" db="EMBL/GenBank/DDBJ databases">
        <authorList>
            <person name="Sun Q."/>
            <person name="Zhou Y."/>
        </authorList>
    </citation>
    <scope>NUCLEOTIDE SEQUENCE</scope>
    <source>
        <strain evidence="1">CGMCC 1.15760</strain>
    </source>
</reference>
<evidence type="ECO:0000313" key="2">
    <source>
        <dbReference type="Proteomes" id="UP000616608"/>
    </source>
</evidence>
<name>A0A917FXL6_9BACI</name>
<reference evidence="1" key="1">
    <citation type="journal article" date="2014" name="Int. J. Syst. Evol. Microbiol.">
        <title>Complete genome sequence of Corynebacterium casei LMG S-19264T (=DSM 44701T), isolated from a smear-ripened cheese.</title>
        <authorList>
            <consortium name="US DOE Joint Genome Institute (JGI-PGF)"/>
            <person name="Walter F."/>
            <person name="Albersmeier A."/>
            <person name="Kalinowski J."/>
            <person name="Ruckert C."/>
        </authorList>
    </citation>
    <scope>NUCLEOTIDE SEQUENCE</scope>
    <source>
        <strain evidence="1">CGMCC 1.15760</strain>
    </source>
</reference>
<gene>
    <name evidence="1" type="ORF">GCM10007425_02210</name>
</gene>
<organism evidence="1 2">
    <name type="scientific">Lysinibacillus alkalisoli</name>
    <dbReference type="NCBI Taxonomy" id="1911548"/>
    <lineage>
        <taxon>Bacteria</taxon>
        <taxon>Bacillati</taxon>
        <taxon>Bacillota</taxon>
        <taxon>Bacilli</taxon>
        <taxon>Bacillales</taxon>
        <taxon>Bacillaceae</taxon>
        <taxon>Lysinibacillus</taxon>
    </lineage>
</organism>
<dbReference type="AlphaFoldDB" id="A0A917FXL6"/>